<name>A0ABP3SAB1_9ACTN</name>
<feature type="region of interest" description="Disordered" evidence="1">
    <location>
        <begin position="90"/>
        <end position="109"/>
    </location>
</feature>
<evidence type="ECO:0000256" key="1">
    <source>
        <dbReference type="SAM" id="MobiDB-lite"/>
    </source>
</evidence>
<dbReference type="EMBL" id="BAAAHE010000037">
    <property type="protein sequence ID" value="GAA0630175.1"/>
    <property type="molecule type" value="Genomic_DNA"/>
</dbReference>
<dbReference type="Proteomes" id="UP001500957">
    <property type="component" value="Unassembled WGS sequence"/>
</dbReference>
<feature type="compositionally biased region" description="Basic residues" evidence="1">
    <location>
        <begin position="97"/>
        <end position="109"/>
    </location>
</feature>
<evidence type="ECO:0000313" key="3">
    <source>
        <dbReference type="Proteomes" id="UP001500957"/>
    </source>
</evidence>
<protein>
    <submittedName>
        <fullName evidence="2">Uncharacterized protein</fullName>
    </submittedName>
</protein>
<sequence>MVVAANGRFRCTLSGGQFSSPVTERIVKYIANRAAKNISSDDNHTIVPTLTMFGRLTAPCAGGLSTAWAVTTGVIMSGLVRPLMTGPAGVASALHGPPKHAGKRPLRGL</sequence>
<proteinExistence type="predicted"/>
<keyword evidence="3" id="KW-1185">Reference proteome</keyword>
<evidence type="ECO:0000313" key="2">
    <source>
        <dbReference type="EMBL" id="GAA0630175.1"/>
    </source>
</evidence>
<gene>
    <name evidence="2" type="ORF">GCM10009547_37390</name>
</gene>
<organism evidence="2 3">
    <name type="scientific">Sporichthya brevicatena</name>
    <dbReference type="NCBI Taxonomy" id="171442"/>
    <lineage>
        <taxon>Bacteria</taxon>
        <taxon>Bacillati</taxon>
        <taxon>Actinomycetota</taxon>
        <taxon>Actinomycetes</taxon>
        <taxon>Sporichthyales</taxon>
        <taxon>Sporichthyaceae</taxon>
        <taxon>Sporichthya</taxon>
    </lineage>
</organism>
<comment type="caution">
    <text evidence="2">The sequence shown here is derived from an EMBL/GenBank/DDBJ whole genome shotgun (WGS) entry which is preliminary data.</text>
</comment>
<reference evidence="3" key="1">
    <citation type="journal article" date="2019" name="Int. J. Syst. Evol. Microbiol.">
        <title>The Global Catalogue of Microorganisms (GCM) 10K type strain sequencing project: providing services to taxonomists for standard genome sequencing and annotation.</title>
        <authorList>
            <consortium name="The Broad Institute Genomics Platform"/>
            <consortium name="The Broad Institute Genome Sequencing Center for Infectious Disease"/>
            <person name="Wu L."/>
            <person name="Ma J."/>
        </authorList>
    </citation>
    <scope>NUCLEOTIDE SEQUENCE [LARGE SCALE GENOMIC DNA]</scope>
    <source>
        <strain evidence="3">JCM 10671</strain>
    </source>
</reference>
<accession>A0ABP3SAB1</accession>